<accession>A0A1K0INI0</accession>
<sequence length="72" mass="7578">MQQRRPDVLFSPHGIRRAAALALSFPCNAGSGAEPTSPALAQSAKGLGGNGMHRCNTTPAALFRKRHCGYPC</sequence>
<evidence type="ECO:0000313" key="2">
    <source>
        <dbReference type="EMBL" id="SCU92458.1"/>
    </source>
</evidence>
<evidence type="ECO:0000256" key="1">
    <source>
        <dbReference type="SAM" id="MobiDB-lite"/>
    </source>
</evidence>
<reference evidence="2" key="1">
    <citation type="submission" date="2016-09" db="EMBL/GenBank/DDBJ databases">
        <authorList>
            <person name="Capua I."/>
            <person name="De Benedictis P."/>
            <person name="Joannis T."/>
            <person name="Lombin L.H."/>
            <person name="Cattoli G."/>
        </authorList>
    </citation>
    <scope>NUCLEOTIDE SEQUENCE</scope>
    <source>
        <strain evidence="2">B9</strain>
    </source>
</reference>
<dbReference type="EMBL" id="FMSH01000461">
    <property type="protein sequence ID" value="SCU92458.1"/>
    <property type="molecule type" value="Genomic_DNA"/>
</dbReference>
<feature type="region of interest" description="Disordered" evidence="1">
    <location>
        <begin position="30"/>
        <end position="51"/>
    </location>
</feature>
<name>A0A1K0INI0_CUPNE</name>
<dbReference type="AlphaFoldDB" id="A0A1K0INI0"/>
<organism evidence="2">
    <name type="scientific">Cupriavidus necator</name>
    <name type="common">Alcaligenes eutrophus</name>
    <name type="synonym">Ralstonia eutropha</name>
    <dbReference type="NCBI Taxonomy" id="106590"/>
    <lineage>
        <taxon>Bacteria</taxon>
        <taxon>Pseudomonadati</taxon>
        <taxon>Pseudomonadota</taxon>
        <taxon>Betaproteobacteria</taxon>
        <taxon>Burkholderiales</taxon>
        <taxon>Burkholderiaceae</taxon>
        <taxon>Cupriavidus</taxon>
    </lineage>
</organism>
<protein>
    <submittedName>
        <fullName evidence="2">Uncharacterized protein</fullName>
    </submittedName>
</protein>
<proteinExistence type="predicted"/>
<gene>
    <name evidence="2" type="ORF">CNECB9_5130003</name>
</gene>